<dbReference type="OrthoDB" id="9806359at2"/>
<dbReference type="Pfam" id="PF00483">
    <property type="entry name" value="NTP_transferase"/>
    <property type="match status" value="1"/>
</dbReference>
<evidence type="ECO:0000256" key="1">
    <source>
        <dbReference type="ARBA" id="ARBA00006115"/>
    </source>
</evidence>
<evidence type="ECO:0000256" key="5">
    <source>
        <dbReference type="ARBA" id="ARBA00022741"/>
    </source>
</evidence>
<dbReference type="InterPro" id="IPR014710">
    <property type="entry name" value="RmlC-like_jellyroll"/>
</dbReference>
<reference evidence="12 13" key="1">
    <citation type="submission" date="2011-09" db="EMBL/GenBank/DDBJ databases">
        <title>The draft genome of Treponema saccharophilum DSM 2985.</title>
        <authorList>
            <consortium name="US DOE Joint Genome Institute (JGI-PGF)"/>
            <person name="Lucas S."/>
            <person name="Copeland A."/>
            <person name="Lapidus A."/>
            <person name="Glavina del Rio T."/>
            <person name="Dalin E."/>
            <person name="Tice H."/>
            <person name="Bruce D."/>
            <person name="Goodwin L."/>
            <person name="Pitluck S."/>
            <person name="Peters L."/>
            <person name="Kyrpides N."/>
            <person name="Mavromatis K."/>
            <person name="Ivanova N."/>
            <person name="Markowitz V."/>
            <person name="Cheng J.-F."/>
            <person name="Hugenholtz P."/>
            <person name="Woyke T."/>
            <person name="Wu D."/>
            <person name="Gronow S."/>
            <person name="Wellnitz S."/>
            <person name="Brambilla E."/>
            <person name="Klenk H.-P."/>
            <person name="Eisen J.A."/>
        </authorList>
    </citation>
    <scope>NUCLEOTIDE SEQUENCE [LARGE SCALE GENOMIC DNA]</scope>
    <source>
        <strain evidence="12 13">DSM 2985</strain>
    </source>
</reference>
<keyword evidence="13" id="KW-1185">Reference proteome</keyword>
<dbReference type="STRING" id="907348.TresaDRAFT_0482"/>
<dbReference type="PATRIC" id="fig|907348.3.peg.2888"/>
<dbReference type="GO" id="GO:0000271">
    <property type="term" value="P:polysaccharide biosynthetic process"/>
    <property type="evidence" value="ECO:0007669"/>
    <property type="project" value="InterPro"/>
</dbReference>
<accession>H7EPI7</accession>
<dbReference type="NCBIfam" id="TIGR01479">
    <property type="entry name" value="GMP_PMI"/>
    <property type="match status" value="1"/>
</dbReference>
<evidence type="ECO:0000313" key="13">
    <source>
        <dbReference type="Proteomes" id="UP000003571"/>
    </source>
</evidence>
<dbReference type="PANTHER" id="PTHR46390:SF1">
    <property type="entry name" value="MANNOSE-1-PHOSPHATE GUANYLYLTRANSFERASE"/>
    <property type="match status" value="1"/>
</dbReference>
<dbReference type="GO" id="GO:0005525">
    <property type="term" value="F:GTP binding"/>
    <property type="evidence" value="ECO:0007669"/>
    <property type="project" value="UniProtKB-KW"/>
</dbReference>
<evidence type="ECO:0000256" key="3">
    <source>
        <dbReference type="ARBA" id="ARBA00022679"/>
    </source>
</evidence>
<evidence type="ECO:0000313" key="12">
    <source>
        <dbReference type="EMBL" id="EIC00388.1"/>
    </source>
</evidence>
<dbReference type="eggNOG" id="COG0662">
    <property type="taxonomic scope" value="Bacteria"/>
</dbReference>
<evidence type="ECO:0000259" key="11">
    <source>
        <dbReference type="Pfam" id="PF22640"/>
    </source>
</evidence>
<dbReference type="InterPro" id="IPR011051">
    <property type="entry name" value="RmlC_Cupin_sf"/>
</dbReference>
<dbReference type="Pfam" id="PF01050">
    <property type="entry name" value="MannoseP_isomer"/>
    <property type="match status" value="1"/>
</dbReference>
<dbReference type="Proteomes" id="UP000003571">
    <property type="component" value="Unassembled WGS sequence"/>
</dbReference>
<sequence length="474" mass="52192">MKLIPVVLSGGSGSRLWPLSRMNFPKQFLSLVSDSSMIQDTVSRLSGLSVDSPIVVCNEGHRFVVAEQLAKIGIEKPSILLEPAARNTAPAIVAACLHAMARDKDAVVAVLPADHCIKNTDAFTAAMEKAVNVAQKCSLVTFGVIPTFAATGYGYINITEGSSDGNSLAIERFVEKPDAETASGYLKSYRENGDFFWNSGMFVFRAETLISEMNEFEPEIVANTKKSMENAVVDLDFIRLENDSFSLNKSISIDYAVMERTRKGRVVPLDAGWSDVGSWSSLWDVLGKDEDGNVFRGNVVSDNVKNSFVYGKNRVVAAVGVEDVVVVDTKDALLVADRTRAEDVKKIVDSLKEKGVPCATESNVGYRPWGVYETIELGSRFRVKHITVKPGQKLSVQMHYHRAEHWIVVSGTAKVRNGDKEFILSENQSTFIPLGTVHAIENPGKMPLEFIEVQSGSYLEEDDIVRFEDKYGRC</sequence>
<feature type="domain" description="MannoseP isomerase/GMP-like beta-helix" evidence="11">
    <location>
        <begin position="297"/>
        <end position="351"/>
    </location>
</feature>
<comment type="caution">
    <text evidence="12">The sequence shown here is derived from an EMBL/GenBank/DDBJ whole genome shotgun (WGS) entry which is preliminary data.</text>
</comment>
<dbReference type="InterPro" id="IPR006375">
    <property type="entry name" value="Man1P_GuaTrfase/Man6P_Isoase"/>
</dbReference>
<keyword evidence="3 12" id="KW-0808">Transferase</keyword>
<dbReference type="FunFam" id="2.60.120.10:FF:000032">
    <property type="entry name" value="Mannose-1-phosphate guanylyltransferase/mannose-6-phosphate isomerase"/>
    <property type="match status" value="1"/>
</dbReference>
<dbReference type="InterPro" id="IPR029044">
    <property type="entry name" value="Nucleotide-diphossugar_trans"/>
</dbReference>
<gene>
    <name evidence="12" type="ORF">TresaDRAFT_0482</name>
</gene>
<evidence type="ECO:0000256" key="8">
    <source>
        <dbReference type="RuleBase" id="RU004190"/>
    </source>
</evidence>
<evidence type="ECO:0000256" key="2">
    <source>
        <dbReference type="ARBA" id="ARBA00012387"/>
    </source>
</evidence>
<evidence type="ECO:0000259" key="9">
    <source>
        <dbReference type="Pfam" id="PF00483"/>
    </source>
</evidence>
<dbReference type="SUPFAM" id="SSF51182">
    <property type="entry name" value="RmlC-like cupins"/>
    <property type="match status" value="1"/>
</dbReference>
<dbReference type="InterPro" id="IPR005835">
    <property type="entry name" value="NTP_transferase_dom"/>
</dbReference>
<proteinExistence type="inferred from homology"/>
<evidence type="ECO:0000256" key="7">
    <source>
        <dbReference type="ARBA" id="ARBA00047343"/>
    </source>
</evidence>
<dbReference type="PANTHER" id="PTHR46390">
    <property type="entry name" value="MANNOSE-1-PHOSPHATE GUANYLYLTRANSFERASE"/>
    <property type="match status" value="1"/>
</dbReference>
<evidence type="ECO:0000259" key="10">
    <source>
        <dbReference type="Pfam" id="PF01050"/>
    </source>
</evidence>
<name>H7EPI7_9SPIR</name>
<keyword evidence="4 12" id="KW-0548">Nucleotidyltransferase</keyword>
<dbReference type="FunFam" id="3.90.550.10:FF:000046">
    <property type="entry name" value="Mannose-1-phosphate guanylyltransferase (GDP)"/>
    <property type="match status" value="1"/>
</dbReference>
<dbReference type="InterPro" id="IPR051161">
    <property type="entry name" value="Mannose-6P_isomerase_type2"/>
</dbReference>
<dbReference type="InterPro" id="IPR054566">
    <property type="entry name" value="ManC/GMP-like_b-helix"/>
</dbReference>
<dbReference type="GO" id="GO:0009298">
    <property type="term" value="P:GDP-mannose biosynthetic process"/>
    <property type="evidence" value="ECO:0007669"/>
    <property type="project" value="TreeGrafter"/>
</dbReference>
<evidence type="ECO:0000256" key="6">
    <source>
        <dbReference type="ARBA" id="ARBA00023134"/>
    </source>
</evidence>
<dbReference type="SUPFAM" id="SSF53448">
    <property type="entry name" value="Nucleotide-diphospho-sugar transferases"/>
    <property type="match status" value="1"/>
</dbReference>
<organism evidence="12 13">
    <name type="scientific">Treponema saccharophilum DSM 2985</name>
    <dbReference type="NCBI Taxonomy" id="907348"/>
    <lineage>
        <taxon>Bacteria</taxon>
        <taxon>Pseudomonadati</taxon>
        <taxon>Spirochaetota</taxon>
        <taxon>Spirochaetia</taxon>
        <taxon>Spirochaetales</taxon>
        <taxon>Treponemataceae</taxon>
        <taxon>Treponema</taxon>
    </lineage>
</organism>
<keyword evidence="6" id="KW-0342">GTP-binding</keyword>
<keyword evidence="5" id="KW-0547">Nucleotide-binding</keyword>
<comment type="catalytic activity">
    <reaction evidence="7">
        <text>alpha-D-mannose 1-phosphate + GTP + H(+) = GDP-alpha-D-mannose + diphosphate</text>
        <dbReference type="Rhea" id="RHEA:15229"/>
        <dbReference type="ChEBI" id="CHEBI:15378"/>
        <dbReference type="ChEBI" id="CHEBI:33019"/>
        <dbReference type="ChEBI" id="CHEBI:37565"/>
        <dbReference type="ChEBI" id="CHEBI:57527"/>
        <dbReference type="ChEBI" id="CHEBI:58409"/>
        <dbReference type="EC" id="2.7.7.13"/>
    </reaction>
</comment>
<dbReference type="CDD" id="cd02213">
    <property type="entry name" value="cupin_PMI_typeII_C"/>
    <property type="match status" value="1"/>
</dbReference>
<evidence type="ECO:0000256" key="4">
    <source>
        <dbReference type="ARBA" id="ARBA00022695"/>
    </source>
</evidence>
<dbReference type="Gene3D" id="2.60.120.10">
    <property type="entry name" value="Jelly Rolls"/>
    <property type="match status" value="1"/>
</dbReference>
<dbReference type="GO" id="GO:0016853">
    <property type="term" value="F:isomerase activity"/>
    <property type="evidence" value="ECO:0007669"/>
    <property type="project" value="UniProtKB-KW"/>
</dbReference>
<comment type="similarity">
    <text evidence="1 8">Belongs to the mannose-6-phosphate isomerase type 2 family.</text>
</comment>
<dbReference type="eggNOG" id="COG0836">
    <property type="taxonomic scope" value="Bacteria"/>
</dbReference>
<dbReference type="RefSeq" id="WP_002706558.1">
    <property type="nucleotide sequence ID" value="NZ_AGRW01000055.1"/>
</dbReference>
<protein>
    <recommendedName>
        <fullName evidence="2">mannose-1-phosphate guanylyltransferase</fullName>
        <ecNumber evidence="2">2.7.7.13</ecNumber>
    </recommendedName>
</protein>
<dbReference type="Gene3D" id="3.90.550.10">
    <property type="entry name" value="Spore Coat Polysaccharide Biosynthesis Protein SpsA, Chain A"/>
    <property type="match status" value="1"/>
</dbReference>
<dbReference type="InterPro" id="IPR001538">
    <property type="entry name" value="Man6P_isomerase-2_C"/>
</dbReference>
<dbReference type="GO" id="GO:0004475">
    <property type="term" value="F:mannose-1-phosphate guanylyltransferase (GTP) activity"/>
    <property type="evidence" value="ECO:0007669"/>
    <property type="project" value="UniProtKB-EC"/>
</dbReference>
<dbReference type="CDD" id="cd02509">
    <property type="entry name" value="GDP-M1P_Guanylyltransferase"/>
    <property type="match status" value="1"/>
</dbReference>
<keyword evidence="12" id="KW-0413">Isomerase</keyword>
<dbReference type="EMBL" id="AGRW01000055">
    <property type="protein sequence ID" value="EIC00388.1"/>
    <property type="molecule type" value="Genomic_DNA"/>
</dbReference>
<feature type="domain" description="Mannose-6-phosphate isomerase type II C-terminal" evidence="10">
    <location>
        <begin position="365"/>
        <end position="469"/>
    </location>
</feature>
<dbReference type="Pfam" id="PF22640">
    <property type="entry name" value="ManC_GMP_beta-helix"/>
    <property type="match status" value="1"/>
</dbReference>
<feature type="domain" description="Nucleotidyl transferase" evidence="9">
    <location>
        <begin position="5"/>
        <end position="290"/>
    </location>
</feature>
<dbReference type="InterPro" id="IPR049577">
    <property type="entry name" value="GMPP_N"/>
</dbReference>
<dbReference type="EC" id="2.7.7.13" evidence="2"/>
<dbReference type="AlphaFoldDB" id="H7EPI7"/>